<dbReference type="InterPro" id="IPR016024">
    <property type="entry name" value="ARM-type_fold"/>
</dbReference>
<evidence type="ECO:0000313" key="1">
    <source>
        <dbReference type="EMBL" id="MBG9977979.1"/>
    </source>
</evidence>
<dbReference type="InterPro" id="IPR014825">
    <property type="entry name" value="DNA_alkylation"/>
</dbReference>
<keyword evidence="2" id="KW-1185">Reference proteome</keyword>
<accession>A0ABS0LIC9</accession>
<dbReference type="Gene3D" id="1.25.40.290">
    <property type="entry name" value="ARM repeat domains"/>
    <property type="match status" value="1"/>
</dbReference>
<name>A0ABS0LIC9_9LACT</name>
<gene>
    <name evidence="1" type="ORF">HYQ42_04185</name>
</gene>
<comment type="caution">
    <text evidence="1">The sequence shown here is derived from an EMBL/GenBank/DDBJ whole genome shotgun (WGS) entry which is preliminary data.</text>
</comment>
<organism evidence="1 2">
    <name type="scientific">Ruoffia tabacinasalis</name>
    <dbReference type="NCBI Taxonomy" id="87458"/>
    <lineage>
        <taxon>Bacteria</taxon>
        <taxon>Bacillati</taxon>
        <taxon>Bacillota</taxon>
        <taxon>Bacilli</taxon>
        <taxon>Lactobacillales</taxon>
        <taxon>Aerococcaceae</taxon>
        <taxon>Ruoffia</taxon>
    </lineage>
</organism>
<dbReference type="Pfam" id="PF08713">
    <property type="entry name" value="DNA_alkylation"/>
    <property type="match status" value="1"/>
</dbReference>
<dbReference type="PANTHER" id="PTHR34070">
    <property type="entry name" value="ARMADILLO-TYPE FOLD"/>
    <property type="match status" value="1"/>
</dbReference>
<dbReference type="CDD" id="cd07064">
    <property type="entry name" value="AlkD_like_1"/>
    <property type="match status" value="1"/>
</dbReference>
<dbReference type="SUPFAM" id="SSF48371">
    <property type="entry name" value="ARM repeat"/>
    <property type="match status" value="1"/>
</dbReference>
<proteinExistence type="predicted"/>
<protein>
    <submittedName>
        <fullName evidence="1">DNA alkylation repair protein</fullName>
    </submittedName>
</protein>
<dbReference type="EMBL" id="JACCEL010000007">
    <property type="protein sequence ID" value="MBG9977979.1"/>
    <property type="molecule type" value="Genomic_DNA"/>
</dbReference>
<sequence length="230" mass="27257">MDTKQLITEMKGHRTDDAQAMSAYLRNQFPFLGLKSVARRNIAKPYFKEAKQEARALSKVNPDTPIIDWNFVQECWQQEEREFQYVATDYLNDMQTYLKKDDINHLKKLITTKSWWDSVDALVKRVGYLQTQYPELKETIIEWSVSDDLWLRRVAIIHQLSMKEATDTQLLTRTIMNNLGSNEFFINKAIGWALRDYARINEEWVKNFLRQYQTELAPLSIREASKHINM</sequence>
<reference evidence="1 2" key="1">
    <citation type="submission" date="2020-07" db="EMBL/GenBank/DDBJ databases">
        <title>Facklamia lactis sp. nov., isolated from raw milk.</title>
        <authorList>
            <person name="Doll E.V."/>
            <person name="Huptas C."/>
            <person name="Staib L."/>
            <person name="Wenning M."/>
            <person name="Scherer S."/>
        </authorList>
    </citation>
    <scope>NUCLEOTIDE SEQUENCE [LARGE SCALE GENOMIC DNA]</scope>
    <source>
        <strain evidence="1 2">DSM 104272</strain>
    </source>
</reference>
<dbReference type="Proteomes" id="UP000823401">
    <property type="component" value="Unassembled WGS sequence"/>
</dbReference>
<dbReference type="PANTHER" id="PTHR34070:SF1">
    <property type="entry name" value="DNA ALKYLATION REPAIR PROTEIN"/>
    <property type="match status" value="1"/>
</dbReference>
<dbReference type="RefSeq" id="WP_197104107.1">
    <property type="nucleotide sequence ID" value="NZ_JACCEL010000007.1"/>
</dbReference>
<evidence type="ECO:0000313" key="2">
    <source>
        <dbReference type="Proteomes" id="UP000823401"/>
    </source>
</evidence>
<dbReference type="Gene3D" id="1.20.1660.10">
    <property type="entry name" value="Hypothetical protein (EF3068)"/>
    <property type="match status" value="1"/>
</dbReference>